<dbReference type="GO" id="GO:0017046">
    <property type="term" value="F:peptide hormone binding"/>
    <property type="evidence" value="ECO:0007669"/>
    <property type="project" value="TreeGrafter"/>
</dbReference>
<name>A0A8B9M9B2_9AVES</name>
<dbReference type="Pfam" id="PF00002">
    <property type="entry name" value="7tm_2"/>
    <property type="match status" value="1"/>
</dbReference>
<dbReference type="GO" id="GO:0016519">
    <property type="term" value="F:gastric inhibitory peptide receptor activity"/>
    <property type="evidence" value="ECO:0007669"/>
    <property type="project" value="TreeGrafter"/>
</dbReference>
<evidence type="ECO:0000256" key="8">
    <source>
        <dbReference type="ARBA" id="ARBA00023170"/>
    </source>
</evidence>
<keyword evidence="3" id="KW-1003">Cell membrane</keyword>
<feature type="transmembrane region" description="Helical" evidence="12">
    <location>
        <begin position="249"/>
        <end position="270"/>
    </location>
</feature>
<organism evidence="15 16">
    <name type="scientific">Accipiter nisus</name>
    <name type="common">Eurasian sparrowhawk</name>
    <dbReference type="NCBI Taxonomy" id="211598"/>
    <lineage>
        <taxon>Eukaryota</taxon>
        <taxon>Metazoa</taxon>
        <taxon>Chordata</taxon>
        <taxon>Craniata</taxon>
        <taxon>Vertebrata</taxon>
        <taxon>Euteleostomi</taxon>
        <taxon>Archelosauria</taxon>
        <taxon>Archosauria</taxon>
        <taxon>Dinosauria</taxon>
        <taxon>Saurischia</taxon>
        <taxon>Theropoda</taxon>
        <taxon>Coelurosauria</taxon>
        <taxon>Aves</taxon>
        <taxon>Neognathae</taxon>
        <taxon>Neoaves</taxon>
        <taxon>Telluraves</taxon>
        <taxon>Accipitrimorphae</taxon>
        <taxon>Accipitriformes</taxon>
        <taxon>Accipitridae</taxon>
        <taxon>Accipitrinae</taxon>
        <taxon>Accipiter</taxon>
    </lineage>
</organism>
<dbReference type="GO" id="GO:0007188">
    <property type="term" value="P:adenylate cyclase-modulating G protein-coupled receptor signaling pathway"/>
    <property type="evidence" value="ECO:0007669"/>
    <property type="project" value="TreeGrafter"/>
</dbReference>
<dbReference type="PRINTS" id="PR00249">
    <property type="entry name" value="GPCRSECRETIN"/>
</dbReference>
<dbReference type="AlphaFoldDB" id="A0A8B9M9B2"/>
<evidence type="ECO:0000313" key="15">
    <source>
        <dbReference type="Ensembl" id="ENSANIP00000004624.1"/>
    </source>
</evidence>
<comment type="similarity">
    <text evidence="2">Belongs to the G-protein coupled receptor 2 family.</text>
</comment>
<evidence type="ECO:0000256" key="12">
    <source>
        <dbReference type="SAM" id="Phobius"/>
    </source>
</evidence>
<comment type="subcellular location">
    <subcellularLocation>
        <location evidence="1">Cell membrane</location>
        <topology evidence="1">Multi-pass membrane protein</topology>
    </subcellularLocation>
</comment>
<feature type="domain" description="G-protein coupled receptors family 2 profile 2" evidence="14">
    <location>
        <begin position="245"/>
        <end position="493"/>
    </location>
</feature>
<keyword evidence="7 12" id="KW-0472">Membrane</keyword>
<keyword evidence="6" id="KW-0297">G-protein coupled receptor</keyword>
<dbReference type="InterPro" id="IPR050332">
    <property type="entry name" value="GPCR_2"/>
</dbReference>
<evidence type="ECO:0000256" key="9">
    <source>
        <dbReference type="ARBA" id="ARBA00023180"/>
    </source>
</evidence>
<feature type="compositionally biased region" description="Basic residues" evidence="11">
    <location>
        <begin position="81"/>
        <end position="92"/>
    </location>
</feature>
<keyword evidence="5 12" id="KW-1133">Transmembrane helix</keyword>
<dbReference type="InterPro" id="IPR000832">
    <property type="entry name" value="GPCR_2_secretin-like"/>
</dbReference>
<feature type="compositionally biased region" description="Gly residues" evidence="11">
    <location>
        <begin position="31"/>
        <end position="46"/>
    </location>
</feature>
<dbReference type="PROSITE" id="PS50261">
    <property type="entry name" value="G_PROTEIN_RECEP_F2_4"/>
    <property type="match status" value="1"/>
</dbReference>
<keyword evidence="8" id="KW-0675">Receptor</keyword>
<evidence type="ECO:0000313" key="16">
    <source>
        <dbReference type="Proteomes" id="UP000694541"/>
    </source>
</evidence>
<dbReference type="GO" id="GO:0005886">
    <property type="term" value="C:plasma membrane"/>
    <property type="evidence" value="ECO:0007669"/>
    <property type="project" value="UniProtKB-SubCell"/>
</dbReference>
<feature type="transmembrane region" description="Helical" evidence="12">
    <location>
        <begin position="353"/>
        <end position="374"/>
    </location>
</feature>
<keyword evidence="16" id="KW-1185">Reference proteome</keyword>
<feature type="domain" description="G-protein coupled receptors family 2 profile 1" evidence="13">
    <location>
        <begin position="183"/>
        <end position="228"/>
    </location>
</feature>
<dbReference type="PROSITE" id="PS50227">
    <property type="entry name" value="G_PROTEIN_RECEP_F2_3"/>
    <property type="match status" value="1"/>
</dbReference>
<evidence type="ECO:0000256" key="4">
    <source>
        <dbReference type="ARBA" id="ARBA00022692"/>
    </source>
</evidence>
<feature type="transmembrane region" description="Helical" evidence="12">
    <location>
        <begin position="282"/>
        <end position="300"/>
    </location>
</feature>
<dbReference type="InterPro" id="IPR017983">
    <property type="entry name" value="GPCR_2_secretin-like_CS"/>
</dbReference>
<dbReference type="Ensembl" id="ENSANIT00000004772.1">
    <property type="protein sequence ID" value="ENSANIP00000004624.1"/>
    <property type="gene ID" value="ENSANIG00000003117.1"/>
</dbReference>
<evidence type="ECO:0000256" key="5">
    <source>
        <dbReference type="ARBA" id="ARBA00022989"/>
    </source>
</evidence>
<dbReference type="InterPro" id="IPR036445">
    <property type="entry name" value="GPCR_2_extracell_dom_sf"/>
</dbReference>
<dbReference type="GO" id="GO:0007166">
    <property type="term" value="P:cell surface receptor signaling pathway"/>
    <property type="evidence" value="ECO:0007669"/>
    <property type="project" value="InterPro"/>
</dbReference>
<proteinExistence type="inferred from homology"/>
<dbReference type="Gene3D" id="4.10.1240.10">
    <property type="entry name" value="GPCR, family 2, extracellular hormone receptor domain"/>
    <property type="match status" value="1"/>
</dbReference>
<dbReference type="PROSITE" id="PS00649">
    <property type="entry name" value="G_PROTEIN_RECEP_F2_1"/>
    <property type="match status" value="1"/>
</dbReference>
<feature type="transmembrane region" description="Helical" evidence="12">
    <location>
        <begin position="463"/>
        <end position="492"/>
    </location>
</feature>
<evidence type="ECO:0000259" key="14">
    <source>
        <dbReference type="PROSITE" id="PS50261"/>
    </source>
</evidence>
<dbReference type="Gene3D" id="1.20.1070.10">
    <property type="entry name" value="Rhodopsin 7-helix transmembrane proteins"/>
    <property type="match status" value="1"/>
</dbReference>
<evidence type="ECO:0000256" key="1">
    <source>
        <dbReference type="ARBA" id="ARBA00004651"/>
    </source>
</evidence>
<feature type="region of interest" description="Disordered" evidence="11">
    <location>
        <begin position="1"/>
        <end position="108"/>
    </location>
</feature>
<reference evidence="15" key="1">
    <citation type="submission" date="2025-08" db="UniProtKB">
        <authorList>
            <consortium name="Ensembl"/>
        </authorList>
    </citation>
    <scope>IDENTIFICATION</scope>
</reference>
<evidence type="ECO:0008006" key="17">
    <source>
        <dbReference type="Google" id="ProtNLM"/>
    </source>
</evidence>
<evidence type="ECO:0000259" key="13">
    <source>
        <dbReference type="PROSITE" id="PS50227"/>
    </source>
</evidence>
<keyword evidence="4 12" id="KW-0812">Transmembrane</keyword>
<protein>
    <recommendedName>
        <fullName evidence="17">G-protein coupled receptors family 2 profile 2 domain-containing protein</fullName>
    </recommendedName>
</protein>
<evidence type="ECO:0000256" key="10">
    <source>
        <dbReference type="ARBA" id="ARBA00023224"/>
    </source>
</evidence>
<dbReference type="Proteomes" id="UP000694541">
    <property type="component" value="Unplaced"/>
</dbReference>
<evidence type="ECO:0000256" key="7">
    <source>
        <dbReference type="ARBA" id="ARBA00023136"/>
    </source>
</evidence>
<accession>A0A8B9M9B2</accession>
<dbReference type="InterPro" id="IPR017981">
    <property type="entry name" value="GPCR_2-like_7TM"/>
</dbReference>
<dbReference type="SMART" id="SM00008">
    <property type="entry name" value="HormR"/>
    <property type="match status" value="1"/>
</dbReference>
<dbReference type="PANTHER" id="PTHR45620">
    <property type="entry name" value="PDF RECEPTOR-LIKE PROTEIN-RELATED"/>
    <property type="match status" value="1"/>
</dbReference>
<sequence>MEGTWKQPGDVRRETQDTGGARGTSITRGWVEGGVGVKQRGHGGTLRGSREQAWGTRDTAGGQGAPGGGVRDTGGGDKGHRSGTGRSQHHRGGAAAAHPPRRLPRPAFPTCVRRPGGVVSVTGWCRGVGCPSPVPLPRRTQASGHHLQLPGKKHVKGGGGADNGGGGRHRHLHPFRCPPGPICNHSFDMYACWGDAAPNSTVTVPCPWYLPWCSVQDGVVARCCRPGGRDHSQCEDLAQEQLLQMEHTMGYSLSLSLIALLLALLLLLLFRHLHCTCNLIHANLFLSMLQAGTILTWDALLQHRLHPSPGHPLQLLWCQLAQALTHYCVWGLFLHKLLVLAATPCPHMPPHPLLNLVPIPPGAPVLFVIPWVVVRYLYENKGCWERNKKVAVWWIIRCPILMAVAVNFVVFVCIIHILVAKVQAHQVSHGDTRVRLARSTLMLIPLLGVHEVAFTLVGEGQGGGTLCLVQLCLQLLLSASQGLIVSVLYSFVNKEVCQGTS</sequence>
<feature type="compositionally biased region" description="Gly residues" evidence="11">
    <location>
        <begin position="61"/>
        <end position="73"/>
    </location>
</feature>
<dbReference type="GO" id="GO:0008528">
    <property type="term" value="F:G protein-coupled peptide receptor activity"/>
    <property type="evidence" value="ECO:0007669"/>
    <property type="project" value="TreeGrafter"/>
</dbReference>
<keyword evidence="9" id="KW-0325">Glycoprotein</keyword>
<evidence type="ECO:0000256" key="11">
    <source>
        <dbReference type="SAM" id="MobiDB-lite"/>
    </source>
</evidence>
<dbReference type="SUPFAM" id="SSF111418">
    <property type="entry name" value="Hormone receptor domain"/>
    <property type="match status" value="1"/>
</dbReference>
<evidence type="ECO:0000256" key="3">
    <source>
        <dbReference type="ARBA" id="ARBA00022475"/>
    </source>
</evidence>
<evidence type="ECO:0000256" key="6">
    <source>
        <dbReference type="ARBA" id="ARBA00023040"/>
    </source>
</evidence>
<keyword evidence="10" id="KW-0807">Transducer</keyword>
<dbReference type="InterPro" id="IPR001879">
    <property type="entry name" value="GPCR_2_extracellular_dom"/>
</dbReference>
<dbReference type="PANTHER" id="PTHR45620:SF5">
    <property type="entry name" value="GASTRIC INHIBITORY POLYPEPTIDE RECEPTOR"/>
    <property type="match status" value="1"/>
</dbReference>
<feature type="transmembrane region" description="Helical" evidence="12">
    <location>
        <begin position="394"/>
        <end position="419"/>
    </location>
</feature>
<reference evidence="15" key="2">
    <citation type="submission" date="2025-09" db="UniProtKB">
        <authorList>
            <consortium name="Ensembl"/>
        </authorList>
    </citation>
    <scope>IDENTIFICATION</scope>
</reference>
<dbReference type="Pfam" id="PF02793">
    <property type="entry name" value="HRM"/>
    <property type="match status" value="1"/>
</dbReference>
<evidence type="ECO:0000256" key="2">
    <source>
        <dbReference type="ARBA" id="ARBA00005314"/>
    </source>
</evidence>